<dbReference type="FunCoup" id="A0A7M7GFK2">
    <property type="interactions" value="795"/>
</dbReference>
<dbReference type="PANTHER" id="PTHR13287:SF2">
    <property type="entry name" value="ADIPOSE-SECRETED SIGNALING PROTEIN"/>
    <property type="match status" value="1"/>
</dbReference>
<reference evidence="3" key="1">
    <citation type="submission" date="2021-01" db="UniProtKB">
        <authorList>
            <consortium name="EnsemblMetazoa"/>
        </authorList>
    </citation>
    <scope>IDENTIFICATION</scope>
</reference>
<dbReference type="RefSeq" id="XP_003428159.1">
    <property type="nucleotide sequence ID" value="XM_003428111.4"/>
</dbReference>
<dbReference type="Pfam" id="PF15006">
    <property type="entry name" value="DUF4517"/>
    <property type="match status" value="1"/>
</dbReference>
<keyword evidence="4" id="KW-1185">Reference proteome</keyword>
<comment type="similarity">
    <text evidence="1">Belongs to the ADISSP family.</text>
</comment>
<protein>
    <recommendedName>
        <fullName evidence="2">Adipose-secreted signaling protein</fullName>
    </recommendedName>
</protein>
<dbReference type="KEGG" id="nvi:100679546"/>
<evidence type="ECO:0000313" key="3">
    <source>
        <dbReference type="EnsemblMetazoa" id="XP_003428159"/>
    </source>
</evidence>
<dbReference type="PROSITE" id="PS51257">
    <property type="entry name" value="PROKAR_LIPOPROTEIN"/>
    <property type="match status" value="1"/>
</dbReference>
<dbReference type="OrthoDB" id="6246153at2759"/>
<dbReference type="EnsemblMetazoa" id="XM_003428111">
    <property type="protein sequence ID" value="XP_003428159"/>
    <property type="gene ID" value="LOC100679546"/>
</dbReference>
<dbReference type="AlphaFoldDB" id="A0A7M7GFK2"/>
<accession>A0A7M7GFK2</accession>
<dbReference type="GeneID" id="100679546"/>
<evidence type="ECO:0000256" key="1">
    <source>
        <dbReference type="ARBA" id="ARBA00035018"/>
    </source>
</evidence>
<organism evidence="3 4">
    <name type="scientific">Nasonia vitripennis</name>
    <name type="common">Parasitic wasp</name>
    <dbReference type="NCBI Taxonomy" id="7425"/>
    <lineage>
        <taxon>Eukaryota</taxon>
        <taxon>Metazoa</taxon>
        <taxon>Ecdysozoa</taxon>
        <taxon>Arthropoda</taxon>
        <taxon>Hexapoda</taxon>
        <taxon>Insecta</taxon>
        <taxon>Pterygota</taxon>
        <taxon>Neoptera</taxon>
        <taxon>Endopterygota</taxon>
        <taxon>Hymenoptera</taxon>
        <taxon>Apocrita</taxon>
        <taxon>Proctotrupomorpha</taxon>
        <taxon>Chalcidoidea</taxon>
        <taxon>Pteromalidae</taxon>
        <taxon>Pteromalinae</taxon>
        <taxon>Nasonia</taxon>
    </lineage>
</organism>
<evidence type="ECO:0000256" key="2">
    <source>
        <dbReference type="ARBA" id="ARBA00035300"/>
    </source>
</evidence>
<evidence type="ECO:0000313" key="4">
    <source>
        <dbReference type="Proteomes" id="UP000002358"/>
    </source>
</evidence>
<dbReference type="PANTHER" id="PTHR13287">
    <property type="entry name" value="ADIPOSE-SECRETED SIGNALING PROTEIN"/>
    <property type="match status" value="1"/>
</dbReference>
<name>A0A7M7GFK2_NASVI</name>
<dbReference type="InterPro" id="IPR026794">
    <property type="entry name" value="ADISSP"/>
</dbReference>
<dbReference type="Proteomes" id="UP000002358">
    <property type="component" value="Chromosome 4"/>
</dbReference>
<dbReference type="InParanoid" id="A0A7M7GFK2"/>
<proteinExistence type="inferred from homology"/>
<sequence length="159" mass="17895">MGDKEHYVHFSSASGAGCNNIVVQPLRHGHLNVNLGFLQIHHRYHVEFTVPWNTCVIHPEGNPAAPAMPTGEPNSNCRVIGFNQDRDDLRLKVELFVHTERFLKEEFQITCCEKGAPLTIYLNARIFGKDQGTPVLRNGIRSIGVEDDAEEDEEEDNSD</sequence>